<evidence type="ECO:0000313" key="3">
    <source>
        <dbReference type="Proteomes" id="UP000660262"/>
    </source>
</evidence>
<gene>
    <name evidence="2" type="ORF">PPROV_000182200</name>
</gene>
<keyword evidence="3" id="KW-1185">Reference proteome</keyword>
<dbReference type="AlphaFoldDB" id="A0A830HDB0"/>
<dbReference type="Proteomes" id="UP000660262">
    <property type="component" value="Unassembled WGS sequence"/>
</dbReference>
<evidence type="ECO:0000313" key="2">
    <source>
        <dbReference type="EMBL" id="GHP03067.1"/>
    </source>
</evidence>
<proteinExistence type="predicted"/>
<sequence length="120" mass="12006">MTVLSFAFTSKHPFLGLSALIVHEMPSDASAFSSLAARVLNAPHDLHASMETCVPPALAGDLAGDLAGAFAFAAFVTLPAAVLLTVVFAAAAFLPFPRSGGGGGGGGPGIFFGMAQGTRE</sequence>
<evidence type="ECO:0000256" key="1">
    <source>
        <dbReference type="SAM" id="Phobius"/>
    </source>
</evidence>
<dbReference type="EMBL" id="BNJQ01000004">
    <property type="protein sequence ID" value="GHP03067.1"/>
    <property type="molecule type" value="Genomic_DNA"/>
</dbReference>
<name>A0A830HDB0_9CHLO</name>
<keyword evidence="1" id="KW-0812">Transmembrane</keyword>
<reference evidence="2" key="1">
    <citation type="submission" date="2020-10" db="EMBL/GenBank/DDBJ databases">
        <title>Unveiling of a novel bifunctional photoreceptor, Dualchrome1, isolated from a cosmopolitan green alga.</title>
        <authorList>
            <person name="Suzuki S."/>
            <person name="Kawachi M."/>
        </authorList>
    </citation>
    <scope>NUCLEOTIDE SEQUENCE</scope>
    <source>
        <strain evidence="2">NIES 2893</strain>
    </source>
</reference>
<protein>
    <submittedName>
        <fullName evidence="2">Uncharacterized protein</fullName>
    </submittedName>
</protein>
<comment type="caution">
    <text evidence="2">The sequence shown here is derived from an EMBL/GenBank/DDBJ whole genome shotgun (WGS) entry which is preliminary data.</text>
</comment>
<keyword evidence="1" id="KW-0472">Membrane</keyword>
<organism evidence="2 3">
    <name type="scientific">Pycnococcus provasolii</name>
    <dbReference type="NCBI Taxonomy" id="41880"/>
    <lineage>
        <taxon>Eukaryota</taxon>
        <taxon>Viridiplantae</taxon>
        <taxon>Chlorophyta</taxon>
        <taxon>Pseudoscourfieldiophyceae</taxon>
        <taxon>Pseudoscourfieldiales</taxon>
        <taxon>Pycnococcaceae</taxon>
        <taxon>Pycnococcus</taxon>
    </lineage>
</organism>
<keyword evidence="1" id="KW-1133">Transmembrane helix</keyword>
<feature type="transmembrane region" description="Helical" evidence="1">
    <location>
        <begin position="69"/>
        <end position="94"/>
    </location>
</feature>
<accession>A0A830HDB0</accession>